<dbReference type="GeneTree" id="ENSGT01030000236482"/>
<evidence type="ECO:0000256" key="2">
    <source>
        <dbReference type="ARBA" id="ARBA00022692"/>
    </source>
</evidence>
<feature type="transmembrane region" description="Helical" evidence="6">
    <location>
        <begin position="24"/>
        <end position="44"/>
    </location>
</feature>
<dbReference type="Pfam" id="PF14960">
    <property type="entry name" value="ATP_synth_reg"/>
    <property type="match status" value="1"/>
</dbReference>
<evidence type="ECO:0000313" key="7">
    <source>
        <dbReference type="Ensembl" id="ENSEBUP00000002249.1"/>
    </source>
</evidence>
<evidence type="ECO:0000313" key="8">
    <source>
        <dbReference type="Proteomes" id="UP000694388"/>
    </source>
</evidence>
<reference evidence="7" key="1">
    <citation type="submission" date="2025-08" db="UniProtKB">
        <authorList>
            <consortium name="Ensembl"/>
        </authorList>
    </citation>
    <scope>IDENTIFICATION</scope>
</reference>
<evidence type="ECO:0000256" key="6">
    <source>
        <dbReference type="SAM" id="Phobius"/>
    </source>
</evidence>
<dbReference type="AlphaFoldDB" id="A0A8C4NGR8"/>
<evidence type="ECO:0000256" key="4">
    <source>
        <dbReference type="ARBA" id="ARBA00023128"/>
    </source>
</evidence>
<dbReference type="InterPro" id="IPR009125">
    <property type="entry name" value="ATPMK"/>
</dbReference>
<name>A0A8C4NGR8_EPTBU</name>
<proteinExistence type="predicted"/>
<evidence type="ECO:0000256" key="3">
    <source>
        <dbReference type="ARBA" id="ARBA00022989"/>
    </source>
</evidence>
<keyword evidence="4" id="KW-0496">Mitochondrion</keyword>
<dbReference type="Ensembl" id="ENSEBUT00000002599.1">
    <property type="protein sequence ID" value="ENSEBUP00000002249.1"/>
    <property type="gene ID" value="ENSEBUG00000001743.1"/>
</dbReference>
<comment type="subcellular location">
    <subcellularLocation>
        <location evidence="1">Mitochondrion membrane</location>
        <topology evidence="1">Single-pass membrane protein</topology>
    </subcellularLocation>
</comment>
<keyword evidence="2 6" id="KW-0812">Transmembrane</keyword>
<keyword evidence="8" id="KW-1185">Reference proteome</keyword>
<evidence type="ECO:0000256" key="1">
    <source>
        <dbReference type="ARBA" id="ARBA00004304"/>
    </source>
</evidence>
<keyword evidence="3 6" id="KW-1133">Transmembrane helix</keyword>
<dbReference type="Proteomes" id="UP000694388">
    <property type="component" value="Unplaced"/>
</dbReference>
<accession>A0A8C4NGR8</accession>
<reference evidence="7" key="2">
    <citation type="submission" date="2025-09" db="UniProtKB">
        <authorList>
            <consortium name="Ensembl"/>
        </authorList>
    </citation>
    <scope>IDENTIFICATION</scope>
</reference>
<dbReference type="GO" id="GO:0031966">
    <property type="term" value="C:mitochondrial membrane"/>
    <property type="evidence" value="ECO:0007669"/>
    <property type="project" value="UniProtKB-SubCell"/>
</dbReference>
<keyword evidence="5 6" id="KW-0472">Membrane</keyword>
<dbReference type="OMA" id="GIAKHFN"/>
<protein>
    <recommendedName>
        <fullName evidence="9">Up-regulated during skeletal muscle growth protein 5</fullName>
    </recommendedName>
</protein>
<sequence length="56" mass="6509">MAGSDIDARQFTGIQRYFNSYTLIGRRNCVLLTYGTLLTIFMYFKLRPSKQKALPE</sequence>
<evidence type="ECO:0000256" key="5">
    <source>
        <dbReference type="ARBA" id="ARBA00023136"/>
    </source>
</evidence>
<organism evidence="7 8">
    <name type="scientific">Eptatretus burgeri</name>
    <name type="common">Inshore hagfish</name>
    <dbReference type="NCBI Taxonomy" id="7764"/>
    <lineage>
        <taxon>Eukaryota</taxon>
        <taxon>Metazoa</taxon>
        <taxon>Chordata</taxon>
        <taxon>Craniata</taxon>
        <taxon>Vertebrata</taxon>
        <taxon>Cyclostomata</taxon>
        <taxon>Myxini</taxon>
        <taxon>Myxiniformes</taxon>
        <taxon>Myxinidae</taxon>
        <taxon>Eptatretinae</taxon>
        <taxon>Eptatretus</taxon>
    </lineage>
</organism>
<dbReference type="PANTHER" id="PTHR34038:SF1">
    <property type="entry name" value="ATP SYNTHASE MEMBRANE SUBUNIT K, MITOCHONDRIAL"/>
    <property type="match status" value="1"/>
</dbReference>
<dbReference type="PRINTS" id="PR01821">
    <property type="entry name" value="DAPIT"/>
</dbReference>
<dbReference type="PANTHER" id="PTHR34038">
    <property type="entry name" value="ATP SYNTHASE MEMBRANE SUBUNIT DAPIT, MITOCHONDRIAL"/>
    <property type="match status" value="1"/>
</dbReference>
<evidence type="ECO:0008006" key="9">
    <source>
        <dbReference type="Google" id="ProtNLM"/>
    </source>
</evidence>